<keyword evidence="1" id="KW-1133">Transmembrane helix</keyword>
<sequence length="60" mass="6443">MTSAGWCSRSSPSCRYWLSLPALFAGSLLGIVAFRNINEIGFRRTILVLLLLSGASLALA</sequence>
<evidence type="ECO:0000256" key="1">
    <source>
        <dbReference type="SAM" id="Phobius"/>
    </source>
</evidence>
<evidence type="ECO:0000313" key="3">
    <source>
        <dbReference type="Proteomes" id="UP000051660"/>
    </source>
</evidence>
<accession>A0A0R3MJ19</accession>
<gene>
    <name evidence="2" type="ORF">CQ14_23165</name>
</gene>
<organism evidence="2 3">
    <name type="scientific">Bradyrhizobium lablabi</name>
    <dbReference type="NCBI Taxonomy" id="722472"/>
    <lineage>
        <taxon>Bacteria</taxon>
        <taxon>Pseudomonadati</taxon>
        <taxon>Pseudomonadota</taxon>
        <taxon>Alphaproteobacteria</taxon>
        <taxon>Hyphomicrobiales</taxon>
        <taxon>Nitrobacteraceae</taxon>
        <taxon>Bradyrhizobium</taxon>
    </lineage>
</organism>
<dbReference type="EMBL" id="LLYB01000090">
    <property type="protein sequence ID" value="KRR20155.1"/>
    <property type="molecule type" value="Genomic_DNA"/>
</dbReference>
<dbReference type="AlphaFoldDB" id="A0A0R3MJ19"/>
<dbReference type="STRING" id="722472.SAMN05444321_1707"/>
<keyword evidence="1" id="KW-0472">Membrane</keyword>
<feature type="transmembrane region" description="Helical" evidence="1">
    <location>
        <begin position="16"/>
        <end position="34"/>
    </location>
</feature>
<name>A0A0R3MJ19_9BRAD</name>
<dbReference type="Proteomes" id="UP000051660">
    <property type="component" value="Unassembled WGS sequence"/>
</dbReference>
<comment type="caution">
    <text evidence="2">The sequence shown here is derived from an EMBL/GenBank/DDBJ whole genome shotgun (WGS) entry which is preliminary data.</text>
</comment>
<reference evidence="2 3" key="1">
    <citation type="submission" date="2014-03" db="EMBL/GenBank/DDBJ databases">
        <title>Bradyrhizobium valentinum sp. nov., isolated from effective nodules of Lupinus mariae-josephae, a lupine endemic of basic-lime soils in Eastern Spain.</title>
        <authorList>
            <person name="Duran D."/>
            <person name="Rey L."/>
            <person name="Navarro A."/>
            <person name="Busquets A."/>
            <person name="Imperial J."/>
            <person name="Ruiz-Argueso T."/>
        </authorList>
    </citation>
    <scope>NUCLEOTIDE SEQUENCE [LARGE SCALE GENOMIC DNA]</scope>
    <source>
        <strain evidence="2 3">CCBAU 23086</strain>
    </source>
</reference>
<protein>
    <submittedName>
        <fullName evidence="2">Uncharacterized protein</fullName>
    </submittedName>
</protein>
<keyword evidence="1" id="KW-0812">Transmembrane</keyword>
<evidence type="ECO:0000313" key="2">
    <source>
        <dbReference type="EMBL" id="KRR20155.1"/>
    </source>
</evidence>
<proteinExistence type="predicted"/>